<protein>
    <submittedName>
        <fullName evidence="2">SAM-dependent methyltransferase</fullName>
    </submittedName>
</protein>
<dbReference type="CDD" id="cd02440">
    <property type="entry name" value="AdoMet_MTases"/>
    <property type="match status" value="1"/>
</dbReference>
<dbReference type="InterPro" id="IPR029063">
    <property type="entry name" value="SAM-dependent_MTases_sf"/>
</dbReference>
<keyword evidence="2" id="KW-0489">Methyltransferase</keyword>
<evidence type="ECO:0000313" key="2">
    <source>
        <dbReference type="EMBL" id="MBA8930646.1"/>
    </source>
</evidence>
<dbReference type="Proteomes" id="UP000517916">
    <property type="component" value="Unassembled WGS sequence"/>
</dbReference>
<dbReference type="EMBL" id="JACJID010000007">
    <property type="protein sequence ID" value="MBA8930646.1"/>
    <property type="molecule type" value="Genomic_DNA"/>
</dbReference>
<keyword evidence="2" id="KW-0808">Transferase</keyword>
<dbReference type="GO" id="GO:0008168">
    <property type="term" value="F:methyltransferase activity"/>
    <property type="evidence" value="ECO:0007669"/>
    <property type="project" value="UniProtKB-KW"/>
</dbReference>
<dbReference type="GO" id="GO:0032259">
    <property type="term" value="P:methylation"/>
    <property type="evidence" value="ECO:0007669"/>
    <property type="project" value="UniProtKB-KW"/>
</dbReference>
<name>A0ABR6BUP4_9PSEU</name>
<sequence>MSMGTSRTAVTPLDAEGVRTHPLCGPLDRMPAHYRGPHQLSRDGWVDFADRLERREEIALACAATDANHAVLDVGGGTGELTRAIAEQLGHCTTVEPHGSRVATLRGPEVGRTGTLDVHPGRAEALPFPDESFDAVLAAWILPYVDDLERSAREIARVCDPSHPEAKIVLIGGAPDNELVELLNRTCVPLADEPQDHQGFLLATAAEVLADYGFSRFTVHRTEAALHFPEPDLDGRVAAAAAVLVNFWFEGHPRAEEMRQSIAPALREHFAHRPHAIGDQGAVLIARPHTSTASVL</sequence>
<dbReference type="Pfam" id="PF08241">
    <property type="entry name" value="Methyltransf_11"/>
    <property type="match status" value="1"/>
</dbReference>
<evidence type="ECO:0000313" key="3">
    <source>
        <dbReference type="Proteomes" id="UP000517916"/>
    </source>
</evidence>
<feature type="domain" description="Methyltransferase type 11" evidence="1">
    <location>
        <begin position="72"/>
        <end position="161"/>
    </location>
</feature>
<evidence type="ECO:0000259" key="1">
    <source>
        <dbReference type="Pfam" id="PF08241"/>
    </source>
</evidence>
<comment type="caution">
    <text evidence="2">The sequence shown here is derived from an EMBL/GenBank/DDBJ whole genome shotgun (WGS) entry which is preliminary data.</text>
</comment>
<gene>
    <name evidence="2" type="ORF">BC739_007893</name>
</gene>
<dbReference type="InterPro" id="IPR013216">
    <property type="entry name" value="Methyltransf_11"/>
</dbReference>
<proteinExistence type="predicted"/>
<reference evidence="2 3" key="1">
    <citation type="submission" date="2020-08" db="EMBL/GenBank/DDBJ databases">
        <title>Genomic Encyclopedia of Archaeal and Bacterial Type Strains, Phase II (KMG-II): from individual species to whole genera.</title>
        <authorList>
            <person name="Goeker M."/>
        </authorList>
    </citation>
    <scope>NUCLEOTIDE SEQUENCE [LARGE SCALE GENOMIC DNA]</scope>
    <source>
        <strain evidence="2 3">DSM 43850</strain>
    </source>
</reference>
<dbReference type="SUPFAM" id="SSF53335">
    <property type="entry name" value="S-adenosyl-L-methionine-dependent methyltransferases"/>
    <property type="match status" value="1"/>
</dbReference>
<keyword evidence="3" id="KW-1185">Reference proteome</keyword>
<organism evidence="2 3">
    <name type="scientific">Kutzneria viridogrisea</name>
    <dbReference type="NCBI Taxonomy" id="47990"/>
    <lineage>
        <taxon>Bacteria</taxon>
        <taxon>Bacillati</taxon>
        <taxon>Actinomycetota</taxon>
        <taxon>Actinomycetes</taxon>
        <taxon>Pseudonocardiales</taxon>
        <taxon>Pseudonocardiaceae</taxon>
        <taxon>Kutzneria</taxon>
    </lineage>
</organism>
<accession>A0ABR6BUP4</accession>
<dbReference type="RefSeq" id="WP_201771945.1">
    <property type="nucleotide sequence ID" value="NZ_BAAABQ010000008.1"/>
</dbReference>
<dbReference type="Gene3D" id="3.40.50.150">
    <property type="entry name" value="Vaccinia Virus protein VP39"/>
    <property type="match status" value="1"/>
</dbReference>